<sequence length="129" mass="13796">MWAGIIAILQSAIGIGYAGLLIVRNIIGYEDPSVVTTQANMEWVGIGTAVFFLIIFGTVLAGAIITLRGGRWGRGPVAMLQMFLLPVAFYMFQGGLYFFAVATAVSALLGLILLFNPTSTSWASQRYGA</sequence>
<dbReference type="RefSeq" id="WP_156232546.1">
    <property type="nucleotide sequence ID" value="NZ_CP046455.1"/>
</dbReference>
<feature type="transmembrane region" description="Helical" evidence="1">
    <location>
        <begin position="5"/>
        <end position="23"/>
    </location>
</feature>
<dbReference type="AlphaFoldDB" id="A0A6B8W9G9"/>
<gene>
    <name evidence="2" type="ORF">COCCU_03480</name>
</gene>
<evidence type="ECO:0000313" key="2">
    <source>
        <dbReference type="EMBL" id="QGU06650.1"/>
    </source>
</evidence>
<organism evidence="2 3">
    <name type="scientific">Corynebacterium occultum</name>
    <dbReference type="NCBI Taxonomy" id="2675219"/>
    <lineage>
        <taxon>Bacteria</taxon>
        <taxon>Bacillati</taxon>
        <taxon>Actinomycetota</taxon>
        <taxon>Actinomycetes</taxon>
        <taxon>Mycobacteriales</taxon>
        <taxon>Corynebacteriaceae</taxon>
        <taxon>Corynebacterium</taxon>
    </lineage>
</organism>
<evidence type="ECO:0000256" key="1">
    <source>
        <dbReference type="SAM" id="Phobius"/>
    </source>
</evidence>
<evidence type="ECO:0000313" key="3">
    <source>
        <dbReference type="Proteomes" id="UP000424462"/>
    </source>
</evidence>
<keyword evidence="3" id="KW-1185">Reference proteome</keyword>
<dbReference type="Proteomes" id="UP000424462">
    <property type="component" value="Chromosome"/>
</dbReference>
<protein>
    <submittedName>
        <fullName evidence="2">Uncharacterized protein</fullName>
    </submittedName>
</protein>
<keyword evidence="1" id="KW-1133">Transmembrane helix</keyword>
<reference evidence="2 3" key="1">
    <citation type="submission" date="2019-11" db="EMBL/GenBank/DDBJ databases">
        <title>Complete genome sequence of Corynebacterium kalinowskii 1959, a novel Corynebacterium species isolated from soil of a small paddock in Vilsendorf, Germany.</title>
        <authorList>
            <person name="Schaffert L."/>
            <person name="Ruwe M."/>
            <person name="Milse J."/>
            <person name="Hanuschka K."/>
            <person name="Ortseifen V."/>
            <person name="Droste J."/>
            <person name="Brandt D."/>
            <person name="Schlueter L."/>
            <person name="Kutter Y."/>
            <person name="Vinke S."/>
            <person name="Viehoefer P."/>
            <person name="Jacob L."/>
            <person name="Luebke N.-C."/>
            <person name="Schulte-Berndt E."/>
            <person name="Hain C."/>
            <person name="Linder M."/>
            <person name="Schmidt P."/>
            <person name="Wollenschlaeger L."/>
            <person name="Luttermann T."/>
            <person name="Thieme E."/>
            <person name="Hassa J."/>
            <person name="Haak M."/>
            <person name="Wittchen M."/>
            <person name="Mentz A."/>
            <person name="Persicke M."/>
            <person name="Busche T."/>
            <person name="Ruckert C."/>
        </authorList>
    </citation>
    <scope>NUCLEOTIDE SEQUENCE [LARGE SCALE GENOMIC DNA]</scope>
    <source>
        <strain evidence="2 3">2039</strain>
    </source>
</reference>
<keyword evidence="1" id="KW-0812">Transmembrane</keyword>
<feature type="transmembrane region" description="Helical" evidence="1">
    <location>
        <begin position="43"/>
        <end position="65"/>
    </location>
</feature>
<accession>A0A6B8W9G9</accession>
<name>A0A6B8W9G9_9CORY</name>
<feature type="transmembrane region" description="Helical" evidence="1">
    <location>
        <begin position="96"/>
        <end position="116"/>
    </location>
</feature>
<proteinExistence type="predicted"/>
<keyword evidence="1" id="KW-0472">Membrane</keyword>
<dbReference type="KEGG" id="cok:COCCU_03480"/>
<dbReference type="EMBL" id="CP046455">
    <property type="protein sequence ID" value="QGU06650.1"/>
    <property type="molecule type" value="Genomic_DNA"/>
</dbReference>